<dbReference type="Proteomes" id="UP001275084">
    <property type="component" value="Unassembled WGS sequence"/>
</dbReference>
<keyword evidence="3" id="KW-0862">Zinc</keyword>
<dbReference type="SUPFAM" id="SSF51316">
    <property type="entry name" value="Mss4-like"/>
    <property type="match status" value="2"/>
</dbReference>
<keyword evidence="4" id="KW-0456">Lyase</keyword>
<evidence type="ECO:0000313" key="7">
    <source>
        <dbReference type="Proteomes" id="UP001275084"/>
    </source>
</evidence>
<dbReference type="AlphaFoldDB" id="A0AAJ0HK07"/>
<dbReference type="PANTHER" id="PTHR33337">
    <property type="entry name" value="GFA DOMAIN-CONTAINING PROTEIN"/>
    <property type="match status" value="1"/>
</dbReference>
<evidence type="ECO:0000256" key="1">
    <source>
        <dbReference type="ARBA" id="ARBA00005495"/>
    </source>
</evidence>
<evidence type="ECO:0000256" key="2">
    <source>
        <dbReference type="ARBA" id="ARBA00022723"/>
    </source>
</evidence>
<dbReference type="EMBL" id="JAUIQD010000004">
    <property type="protein sequence ID" value="KAK3353794.1"/>
    <property type="molecule type" value="Genomic_DNA"/>
</dbReference>
<dbReference type="GO" id="GO:0046872">
    <property type="term" value="F:metal ion binding"/>
    <property type="evidence" value="ECO:0007669"/>
    <property type="project" value="UniProtKB-KW"/>
</dbReference>
<reference evidence="6" key="2">
    <citation type="submission" date="2023-06" db="EMBL/GenBank/DDBJ databases">
        <authorList>
            <consortium name="Lawrence Berkeley National Laboratory"/>
            <person name="Haridas S."/>
            <person name="Hensen N."/>
            <person name="Bonometti L."/>
            <person name="Westerberg I."/>
            <person name="Brannstrom I.O."/>
            <person name="Guillou S."/>
            <person name="Cros-Aarteil S."/>
            <person name="Calhoun S."/>
            <person name="Kuo A."/>
            <person name="Mondo S."/>
            <person name="Pangilinan J."/>
            <person name="Riley R."/>
            <person name="Labutti K."/>
            <person name="Andreopoulos B."/>
            <person name="Lipzen A."/>
            <person name="Chen C."/>
            <person name="Yanf M."/>
            <person name="Daum C."/>
            <person name="Ng V."/>
            <person name="Clum A."/>
            <person name="Steindorff A."/>
            <person name="Ohm R."/>
            <person name="Martin F."/>
            <person name="Silar P."/>
            <person name="Natvig D."/>
            <person name="Lalanne C."/>
            <person name="Gautier V."/>
            <person name="Ament-Velasquez S.L."/>
            <person name="Kruys A."/>
            <person name="Hutchinson M.I."/>
            <person name="Powell A.J."/>
            <person name="Barry K."/>
            <person name="Miller A.N."/>
            <person name="Grigoriev I.V."/>
            <person name="Debuchy R."/>
            <person name="Gladieux P."/>
            <person name="Thoren M.H."/>
            <person name="Johannesson H."/>
        </authorList>
    </citation>
    <scope>NUCLEOTIDE SEQUENCE</scope>
    <source>
        <strain evidence="6">CBS 955.72</strain>
    </source>
</reference>
<evidence type="ECO:0000256" key="3">
    <source>
        <dbReference type="ARBA" id="ARBA00022833"/>
    </source>
</evidence>
<evidence type="ECO:0000256" key="4">
    <source>
        <dbReference type="ARBA" id="ARBA00023239"/>
    </source>
</evidence>
<comment type="caution">
    <text evidence="6">The sequence shown here is derived from an EMBL/GenBank/DDBJ whole genome shotgun (WGS) entry which is preliminary data.</text>
</comment>
<name>A0AAJ0HK07_9PEZI</name>
<proteinExistence type="inferred from homology"/>
<evidence type="ECO:0000313" key="6">
    <source>
        <dbReference type="EMBL" id="KAK3353794.1"/>
    </source>
</evidence>
<feature type="domain" description="CENP-V/GFA" evidence="5">
    <location>
        <begin position="18"/>
        <end position="153"/>
    </location>
</feature>
<dbReference type="PROSITE" id="PS51891">
    <property type="entry name" value="CENP_V_GFA"/>
    <property type="match status" value="1"/>
</dbReference>
<sequence length="375" mass="40699">MASDIVSKSKPPEGEKTLTAQCHCKSVRFTVTVLSSSLPLATHLCHCHICRYGHGTLCCFHAPLPSEIAPQFIAPSSLTSSCTGYQHAQSASERFFCKTCGCHIGDVDLIPDPQIGVPEWRIATSIFSSHDDFQIRSHVFTASHHGPSLSDWLPLPIWNPAPADPTFPIPHPPPPPREFDPAGHERLRAECHCGGVSFTLPRPTHPALADNKTIARYVSKTDPNKWVACLDVCDDCRLTSGAHVVGWTFVPLASLEPRVPEGFGFGTLVSYASSEGVLRAFCGVCGATVFYSSEDPLRVGEVGREETMVDVAVGILRSAEGPAAEDWVTWRTGRVAFLGDGVGFDRGFAEALDQGFKAWAVERHGEVLEFNIPLL</sequence>
<organism evidence="6 7">
    <name type="scientific">Lasiosphaeria hispida</name>
    <dbReference type="NCBI Taxonomy" id="260671"/>
    <lineage>
        <taxon>Eukaryota</taxon>
        <taxon>Fungi</taxon>
        <taxon>Dikarya</taxon>
        <taxon>Ascomycota</taxon>
        <taxon>Pezizomycotina</taxon>
        <taxon>Sordariomycetes</taxon>
        <taxon>Sordariomycetidae</taxon>
        <taxon>Sordariales</taxon>
        <taxon>Lasiosphaeriaceae</taxon>
        <taxon>Lasiosphaeria</taxon>
    </lineage>
</organism>
<dbReference type="InterPro" id="IPR006913">
    <property type="entry name" value="CENP-V/GFA"/>
</dbReference>
<keyword evidence="7" id="KW-1185">Reference proteome</keyword>
<dbReference type="InterPro" id="IPR011057">
    <property type="entry name" value="Mss4-like_sf"/>
</dbReference>
<accession>A0AAJ0HK07</accession>
<evidence type="ECO:0000259" key="5">
    <source>
        <dbReference type="PROSITE" id="PS51891"/>
    </source>
</evidence>
<protein>
    <submittedName>
        <fullName evidence="6">Glutathione-dependent formaldehyde-activating enzyme</fullName>
    </submittedName>
</protein>
<dbReference type="GO" id="GO:0016846">
    <property type="term" value="F:carbon-sulfur lyase activity"/>
    <property type="evidence" value="ECO:0007669"/>
    <property type="project" value="InterPro"/>
</dbReference>
<reference evidence="6" key="1">
    <citation type="journal article" date="2023" name="Mol. Phylogenet. Evol.">
        <title>Genome-scale phylogeny and comparative genomics of the fungal order Sordariales.</title>
        <authorList>
            <person name="Hensen N."/>
            <person name="Bonometti L."/>
            <person name="Westerberg I."/>
            <person name="Brannstrom I.O."/>
            <person name="Guillou S."/>
            <person name="Cros-Aarteil S."/>
            <person name="Calhoun S."/>
            <person name="Haridas S."/>
            <person name="Kuo A."/>
            <person name="Mondo S."/>
            <person name="Pangilinan J."/>
            <person name="Riley R."/>
            <person name="LaButti K."/>
            <person name="Andreopoulos B."/>
            <person name="Lipzen A."/>
            <person name="Chen C."/>
            <person name="Yan M."/>
            <person name="Daum C."/>
            <person name="Ng V."/>
            <person name="Clum A."/>
            <person name="Steindorff A."/>
            <person name="Ohm R.A."/>
            <person name="Martin F."/>
            <person name="Silar P."/>
            <person name="Natvig D.O."/>
            <person name="Lalanne C."/>
            <person name="Gautier V."/>
            <person name="Ament-Velasquez S.L."/>
            <person name="Kruys A."/>
            <person name="Hutchinson M.I."/>
            <person name="Powell A.J."/>
            <person name="Barry K."/>
            <person name="Miller A.N."/>
            <person name="Grigoriev I.V."/>
            <person name="Debuchy R."/>
            <person name="Gladieux P."/>
            <person name="Hiltunen Thoren M."/>
            <person name="Johannesson H."/>
        </authorList>
    </citation>
    <scope>NUCLEOTIDE SEQUENCE</scope>
    <source>
        <strain evidence="6">CBS 955.72</strain>
    </source>
</reference>
<dbReference type="Pfam" id="PF04828">
    <property type="entry name" value="GFA"/>
    <property type="match status" value="1"/>
</dbReference>
<comment type="similarity">
    <text evidence="1">Belongs to the Gfa family.</text>
</comment>
<keyword evidence="2" id="KW-0479">Metal-binding</keyword>
<dbReference type="PANTHER" id="PTHR33337:SF31">
    <property type="entry name" value="DUF636 DOMAIN PROTEIN (AFU_ORTHOLOGUE AFUA_2G12650)"/>
    <property type="match status" value="1"/>
</dbReference>
<dbReference type="Gene3D" id="3.90.1590.10">
    <property type="entry name" value="glutathione-dependent formaldehyde- activating enzyme (gfa)"/>
    <property type="match status" value="2"/>
</dbReference>
<gene>
    <name evidence="6" type="ORF">B0T25DRAFT_453918</name>
</gene>